<name>A0ABT5B1Q6_9BACT</name>
<accession>A0ABT5B1Q6</accession>
<evidence type="ECO:0000313" key="3">
    <source>
        <dbReference type="Proteomes" id="UP001217838"/>
    </source>
</evidence>
<dbReference type="RefSeq" id="WP_271996753.1">
    <property type="nucleotide sequence ID" value="NZ_JAQNDN010000003.1"/>
</dbReference>
<reference evidence="2 3" key="1">
    <citation type="submission" date="2022-11" db="EMBL/GenBank/DDBJ databases">
        <title>Minimal conservation of predation-associated metabolite biosynthetic gene clusters underscores biosynthetic potential of Myxococcota including descriptions for ten novel species: Archangium lansinium sp. nov., Myxococcus landrumus sp. nov., Nannocystis bai.</title>
        <authorList>
            <person name="Ahearne A."/>
            <person name="Stevens C."/>
            <person name="Dowd S."/>
        </authorList>
    </citation>
    <scope>NUCLEOTIDE SEQUENCE [LARGE SCALE GENOMIC DNA]</scope>
    <source>
        <strain evidence="2 3">NCELM</strain>
    </source>
</reference>
<feature type="region of interest" description="Disordered" evidence="1">
    <location>
        <begin position="1"/>
        <end position="34"/>
    </location>
</feature>
<sequence>MHPPIEAESQRNRTGAPMQARDLRRPGPDRSLVPRRACGRIRPKVARIIADVIRSFAIAAKPSSSAPMRPGVRQPRLGLLLNATPRSFLVIDGAGDGSIG</sequence>
<dbReference type="Proteomes" id="UP001217838">
    <property type="component" value="Unassembled WGS sequence"/>
</dbReference>
<evidence type="ECO:0000256" key="1">
    <source>
        <dbReference type="SAM" id="MobiDB-lite"/>
    </source>
</evidence>
<gene>
    <name evidence="2" type="ORF">POL58_09855</name>
</gene>
<protein>
    <submittedName>
        <fullName evidence="2">Uncharacterized protein</fullName>
    </submittedName>
</protein>
<organism evidence="2 3">
    <name type="scientific">Nannocystis radixulma</name>
    <dbReference type="NCBI Taxonomy" id="2995305"/>
    <lineage>
        <taxon>Bacteria</taxon>
        <taxon>Pseudomonadati</taxon>
        <taxon>Myxococcota</taxon>
        <taxon>Polyangia</taxon>
        <taxon>Nannocystales</taxon>
        <taxon>Nannocystaceae</taxon>
        <taxon>Nannocystis</taxon>
    </lineage>
</organism>
<keyword evidence="3" id="KW-1185">Reference proteome</keyword>
<comment type="caution">
    <text evidence="2">The sequence shown here is derived from an EMBL/GenBank/DDBJ whole genome shotgun (WGS) entry which is preliminary data.</text>
</comment>
<evidence type="ECO:0000313" key="2">
    <source>
        <dbReference type="EMBL" id="MDC0668042.1"/>
    </source>
</evidence>
<dbReference type="EMBL" id="JAQNDN010000003">
    <property type="protein sequence ID" value="MDC0668042.1"/>
    <property type="molecule type" value="Genomic_DNA"/>
</dbReference>
<proteinExistence type="predicted"/>